<name>A0A7X4GDI8_9SPHN</name>
<dbReference type="RefSeq" id="WP_160984126.1">
    <property type="nucleotide sequence ID" value="NZ_WVTD01000001.1"/>
</dbReference>
<keyword evidence="2" id="KW-1185">Reference proteome</keyword>
<dbReference type="Proteomes" id="UP000465810">
    <property type="component" value="Unassembled WGS sequence"/>
</dbReference>
<protein>
    <submittedName>
        <fullName evidence="1">Uncharacterized protein</fullName>
    </submittedName>
</protein>
<organism evidence="1 2">
    <name type="scientific">Novosphingobium silvae</name>
    <dbReference type="NCBI Taxonomy" id="2692619"/>
    <lineage>
        <taxon>Bacteria</taxon>
        <taxon>Pseudomonadati</taxon>
        <taxon>Pseudomonadota</taxon>
        <taxon>Alphaproteobacteria</taxon>
        <taxon>Sphingomonadales</taxon>
        <taxon>Sphingomonadaceae</taxon>
        <taxon>Novosphingobium</taxon>
    </lineage>
</organism>
<dbReference type="AlphaFoldDB" id="A0A7X4GDI8"/>
<reference evidence="1 2" key="1">
    <citation type="submission" date="2019-12" db="EMBL/GenBank/DDBJ databases">
        <authorList>
            <person name="Feng G."/>
            <person name="Zhu H."/>
        </authorList>
    </citation>
    <scope>NUCLEOTIDE SEQUENCE [LARGE SCALE GENOMIC DNA]</scope>
    <source>
        <strain evidence="1 2">FGD1</strain>
    </source>
</reference>
<comment type="caution">
    <text evidence="1">The sequence shown here is derived from an EMBL/GenBank/DDBJ whole genome shotgun (WGS) entry which is preliminary data.</text>
</comment>
<sequence>MTFSREFCDGRALEAAQAASNAKLDNVRDRELRSEAAWRAMSDRIRSIEEARTAREAARVAGESGSL</sequence>
<evidence type="ECO:0000313" key="2">
    <source>
        <dbReference type="Proteomes" id="UP000465810"/>
    </source>
</evidence>
<gene>
    <name evidence="1" type="ORF">GR702_01220</name>
</gene>
<accession>A0A7X4GDI8</accession>
<proteinExistence type="predicted"/>
<dbReference type="EMBL" id="WVTD01000001">
    <property type="protein sequence ID" value="MYL96395.1"/>
    <property type="molecule type" value="Genomic_DNA"/>
</dbReference>
<evidence type="ECO:0000313" key="1">
    <source>
        <dbReference type="EMBL" id="MYL96395.1"/>
    </source>
</evidence>